<dbReference type="EMBL" id="JAEMWZ010000235">
    <property type="protein sequence ID" value="KAG7130205.1"/>
    <property type="molecule type" value="Genomic_DNA"/>
</dbReference>
<organism evidence="2 3">
    <name type="scientific">Verticillium longisporum</name>
    <name type="common">Verticillium dahliae var. longisporum</name>
    <dbReference type="NCBI Taxonomy" id="100787"/>
    <lineage>
        <taxon>Eukaryota</taxon>
        <taxon>Fungi</taxon>
        <taxon>Dikarya</taxon>
        <taxon>Ascomycota</taxon>
        <taxon>Pezizomycotina</taxon>
        <taxon>Sordariomycetes</taxon>
        <taxon>Hypocreomycetidae</taxon>
        <taxon>Glomerellales</taxon>
        <taxon>Plectosphaerellaceae</taxon>
        <taxon>Verticillium</taxon>
    </lineage>
</organism>
<evidence type="ECO:0000256" key="1">
    <source>
        <dbReference type="SAM" id="MobiDB-lite"/>
    </source>
</evidence>
<sequence length="79" mass="8857">MLPSRWPKSGSNAPCSTIIAFSNPPEIERGPILLPSARPPFGYRGLHQRHALHRGRETRHPNTSEVQVNLWHSQSAHTS</sequence>
<comment type="caution">
    <text evidence="2">The sequence shown here is derived from an EMBL/GenBank/DDBJ whole genome shotgun (WGS) entry which is preliminary data.</text>
</comment>
<feature type="region of interest" description="Disordered" evidence="1">
    <location>
        <begin position="53"/>
        <end position="79"/>
    </location>
</feature>
<dbReference type="AlphaFoldDB" id="A0A8I2ZHB1"/>
<accession>A0A8I2ZHB1</accession>
<evidence type="ECO:0000313" key="2">
    <source>
        <dbReference type="EMBL" id="KAG7130205.1"/>
    </source>
</evidence>
<gene>
    <name evidence="2" type="ORF">HYQ45_010919</name>
</gene>
<name>A0A8I2ZHB1_VERLO</name>
<evidence type="ECO:0000313" key="3">
    <source>
        <dbReference type="Proteomes" id="UP000689129"/>
    </source>
</evidence>
<proteinExistence type="predicted"/>
<protein>
    <submittedName>
        <fullName evidence="2">Uncharacterized protein</fullName>
    </submittedName>
</protein>
<dbReference type="Proteomes" id="UP000689129">
    <property type="component" value="Unassembled WGS sequence"/>
</dbReference>
<feature type="compositionally biased region" description="Polar residues" evidence="1">
    <location>
        <begin position="63"/>
        <end position="79"/>
    </location>
</feature>
<reference evidence="2" key="1">
    <citation type="journal article" date="2021" name="Mol. Plant Pathol.">
        <title>A 20-kb lineage-specific genomic region tames virulence in pathogenic amphidiploid Verticillium longisporum.</title>
        <authorList>
            <person name="Harting R."/>
            <person name="Starke J."/>
            <person name="Kusch H."/>
            <person name="Poggeler S."/>
            <person name="Maurus I."/>
            <person name="Schluter R."/>
            <person name="Landesfeind M."/>
            <person name="Bulla I."/>
            <person name="Nowrousian M."/>
            <person name="de Jonge R."/>
            <person name="Stahlhut G."/>
            <person name="Hoff K.J."/>
            <person name="Asshauer K.P."/>
            <person name="Thurmer A."/>
            <person name="Stanke M."/>
            <person name="Daniel R."/>
            <person name="Morgenstern B."/>
            <person name="Thomma B.P.H.J."/>
            <person name="Kronstad J.W."/>
            <person name="Braus-Stromeyer S.A."/>
            <person name="Braus G.H."/>
        </authorList>
    </citation>
    <scope>NUCLEOTIDE SEQUENCE</scope>
    <source>
        <strain evidence="2">Vl32</strain>
    </source>
</reference>